<feature type="transmembrane region" description="Helical" evidence="7">
    <location>
        <begin position="6"/>
        <end position="27"/>
    </location>
</feature>
<gene>
    <name evidence="9" type="ORF">DSCO28_70740</name>
</gene>
<feature type="coiled-coil region" evidence="6">
    <location>
        <begin position="229"/>
        <end position="256"/>
    </location>
</feature>
<comment type="subcellular location">
    <subcellularLocation>
        <location evidence="1">Cell membrane</location>
        <topology evidence="1">Multi-pass membrane protein</topology>
    </subcellularLocation>
</comment>
<proteinExistence type="predicted"/>
<keyword evidence="4 7" id="KW-1133">Transmembrane helix</keyword>
<evidence type="ECO:0000256" key="6">
    <source>
        <dbReference type="SAM" id="Coils"/>
    </source>
</evidence>
<feature type="domain" description="Type II secretion system protein GspF" evidence="8">
    <location>
        <begin position="150"/>
        <end position="275"/>
    </location>
</feature>
<feature type="transmembrane region" description="Helical" evidence="7">
    <location>
        <begin position="116"/>
        <end position="134"/>
    </location>
</feature>
<reference evidence="9 10" key="1">
    <citation type="submission" date="2019-11" db="EMBL/GenBank/DDBJ databases">
        <title>Comparative genomics of hydrocarbon-degrading Desulfosarcina strains.</title>
        <authorList>
            <person name="Watanabe M."/>
            <person name="Kojima H."/>
            <person name="Fukui M."/>
        </authorList>
    </citation>
    <scope>NUCLEOTIDE SEQUENCE [LARGE SCALE GENOMIC DNA]</scope>
    <source>
        <strain evidence="9 10">28bB2T</strain>
    </source>
</reference>
<evidence type="ECO:0000259" key="8">
    <source>
        <dbReference type="Pfam" id="PF00482"/>
    </source>
</evidence>
<evidence type="ECO:0000313" key="10">
    <source>
        <dbReference type="Proteomes" id="UP000425960"/>
    </source>
</evidence>
<keyword evidence="2" id="KW-1003">Cell membrane</keyword>
<dbReference type="PANTHER" id="PTHR35007">
    <property type="entry name" value="INTEGRAL MEMBRANE PROTEIN-RELATED"/>
    <property type="match status" value="1"/>
</dbReference>
<dbReference type="InterPro" id="IPR042094">
    <property type="entry name" value="T2SS_GspF_sf"/>
</dbReference>
<feature type="transmembrane region" description="Helical" evidence="7">
    <location>
        <begin position="261"/>
        <end position="283"/>
    </location>
</feature>
<dbReference type="EMBL" id="AP021876">
    <property type="protein sequence ID" value="BBO86508.1"/>
    <property type="molecule type" value="Genomic_DNA"/>
</dbReference>
<name>A0A5K8A295_9BACT</name>
<dbReference type="Pfam" id="PF00482">
    <property type="entry name" value="T2SSF"/>
    <property type="match status" value="1"/>
</dbReference>
<organism evidence="9 10">
    <name type="scientific">Desulfosarcina ovata subsp. sediminis</name>
    <dbReference type="NCBI Taxonomy" id="885957"/>
    <lineage>
        <taxon>Bacteria</taxon>
        <taxon>Pseudomonadati</taxon>
        <taxon>Thermodesulfobacteriota</taxon>
        <taxon>Desulfobacteria</taxon>
        <taxon>Desulfobacterales</taxon>
        <taxon>Desulfosarcinaceae</taxon>
        <taxon>Desulfosarcina</taxon>
    </lineage>
</organism>
<dbReference type="Gene3D" id="1.20.81.30">
    <property type="entry name" value="Type II secretion system (T2SS), domain F"/>
    <property type="match status" value="1"/>
</dbReference>
<protein>
    <submittedName>
        <fullName evidence="9">Type II secretion system protein F</fullName>
    </submittedName>
</protein>
<dbReference type="RefSeq" id="WP_155325779.1">
    <property type="nucleotide sequence ID" value="NZ_AP021876.1"/>
</dbReference>
<keyword evidence="3 7" id="KW-0812">Transmembrane</keyword>
<evidence type="ECO:0000256" key="2">
    <source>
        <dbReference type="ARBA" id="ARBA00022475"/>
    </source>
</evidence>
<evidence type="ECO:0000256" key="1">
    <source>
        <dbReference type="ARBA" id="ARBA00004651"/>
    </source>
</evidence>
<evidence type="ECO:0000256" key="5">
    <source>
        <dbReference type="ARBA" id="ARBA00023136"/>
    </source>
</evidence>
<dbReference type="AlphaFoldDB" id="A0A5K8A295"/>
<evidence type="ECO:0000256" key="7">
    <source>
        <dbReference type="SAM" id="Phobius"/>
    </source>
</evidence>
<dbReference type="InterPro" id="IPR018076">
    <property type="entry name" value="T2SS_GspF_dom"/>
</dbReference>
<evidence type="ECO:0000313" key="9">
    <source>
        <dbReference type="EMBL" id="BBO86508.1"/>
    </source>
</evidence>
<dbReference type="PANTHER" id="PTHR35007:SF1">
    <property type="entry name" value="PILUS ASSEMBLY PROTEIN"/>
    <property type="match status" value="1"/>
</dbReference>
<sequence length="318" mass="34993">MRVFLALIVFLLVLALIAGFYWILSAIARREKRQQLRVFLKSQAVLPVTPASSEAAASGGSSGRVLWGVVDLARLETLLMAADVPIPAQRMAMLAILLGLAGFFAILAVAHNFIGALLAMGAGIGLPLAILLYRRRRRDEALVRQMPDALDMIVRALRVGQSVDNALKEAGRSIPAPLGTEIQTIYEEMSLGIAFSVAMQNFEARFTRLADVKLMTTAFIIQRETGGNLTRVLANLSDLIRDRDTLKRQVRAMTAEGRSSAFILGVLPLAVGFFFWIIRPVYIQMLFSHPLGRKMLIVAILLETAGFVIMKLMTRIET</sequence>
<dbReference type="GO" id="GO:0005886">
    <property type="term" value="C:plasma membrane"/>
    <property type="evidence" value="ECO:0007669"/>
    <property type="project" value="UniProtKB-SubCell"/>
</dbReference>
<evidence type="ECO:0000256" key="4">
    <source>
        <dbReference type="ARBA" id="ARBA00022989"/>
    </source>
</evidence>
<evidence type="ECO:0000256" key="3">
    <source>
        <dbReference type="ARBA" id="ARBA00022692"/>
    </source>
</evidence>
<dbReference type="Proteomes" id="UP000425960">
    <property type="component" value="Chromosome"/>
</dbReference>
<feature type="transmembrane region" description="Helical" evidence="7">
    <location>
        <begin position="295"/>
        <end position="313"/>
    </location>
</feature>
<accession>A0A5K8A295</accession>
<feature type="transmembrane region" description="Helical" evidence="7">
    <location>
        <begin position="91"/>
        <end position="110"/>
    </location>
</feature>
<keyword evidence="5 7" id="KW-0472">Membrane</keyword>
<dbReference type="KEGG" id="dov:DSCO28_70740"/>
<keyword evidence="6" id="KW-0175">Coiled coil</keyword>